<dbReference type="PRINTS" id="PR00080">
    <property type="entry name" value="SDRFAMILY"/>
</dbReference>
<evidence type="ECO:0000313" key="3">
    <source>
        <dbReference type="EMBL" id="MBD2862682.1"/>
    </source>
</evidence>
<sequence length="272" mass="29139">MYNQLESKVAIVTGGTKGIGGACTRLFAERGAKVVFTSRNAEEGRRFEAELTGLGYDCLYAQCDVLDPDDIAQLFEAAVQRYGKLDVLVNNAATHISKLMHDYTLDDFDCLIGTNLRNYFLHAKHAVPHLKRTKGAIVNIASSTGKVGQYAGSLYAATKGGIISFTKSIALDYARCPIRANAILPAYVDTPLLQSWIRQQENPAKTERTLAACHALGTISSSEEIAAVAAFLASDDASTVTGAIIDADGGATLEYSPAIIDFPAADAWREPS</sequence>
<proteinExistence type="inferred from homology"/>
<dbReference type="RefSeq" id="WP_190927790.1">
    <property type="nucleotide sequence ID" value="NZ_JACXJA010000014.1"/>
</dbReference>
<comment type="similarity">
    <text evidence="1">Belongs to the short-chain dehydrogenases/reductases (SDR) family.</text>
</comment>
<dbReference type="CDD" id="cd05233">
    <property type="entry name" value="SDR_c"/>
    <property type="match status" value="1"/>
</dbReference>
<reference evidence="3" key="1">
    <citation type="submission" date="2020-09" db="EMBL/GenBank/DDBJ databases">
        <title>A novel bacterium of genus Paenibacillus, isolated from South China Sea.</title>
        <authorList>
            <person name="Huang H."/>
            <person name="Mo K."/>
            <person name="Hu Y."/>
        </authorList>
    </citation>
    <scope>NUCLEOTIDE SEQUENCE</scope>
    <source>
        <strain evidence="3">IB182363</strain>
    </source>
</reference>
<dbReference type="SUPFAM" id="SSF51735">
    <property type="entry name" value="NAD(P)-binding Rossmann-fold domains"/>
    <property type="match status" value="1"/>
</dbReference>
<dbReference type="FunFam" id="3.40.50.720:FF:000084">
    <property type="entry name" value="Short-chain dehydrogenase reductase"/>
    <property type="match status" value="1"/>
</dbReference>
<dbReference type="Proteomes" id="UP000639396">
    <property type="component" value="Unassembled WGS sequence"/>
</dbReference>
<comment type="caution">
    <text evidence="3">The sequence shown here is derived from an EMBL/GenBank/DDBJ whole genome shotgun (WGS) entry which is preliminary data.</text>
</comment>
<organism evidence="3 4">
    <name type="scientific">Paenibacillus oceani</name>
    <dbReference type="NCBI Taxonomy" id="2772510"/>
    <lineage>
        <taxon>Bacteria</taxon>
        <taxon>Bacillati</taxon>
        <taxon>Bacillota</taxon>
        <taxon>Bacilli</taxon>
        <taxon>Bacillales</taxon>
        <taxon>Paenibacillaceae</taxon>
        <taxon>Paenibacillus</taxon>
    </lineage>
</organism>
<evidence type="ECO:0000256" key="1">
    <source>
        <dbReference type="ARBA" id="ARBA00006484"/>
    </source>
</evidence>
<evidence type="ECO:0000256" key="2">
    <source>
        <dbReference type="ARBA" id="ARBA00023002"/>
    </source>
</evidence>
<gene>
    <name evidence="3" type="ORF">IDH45_11880</name>
</gene>
<dbReference type="InterPro" id="IPR050259">
    <property type="entry name" value="SDR"/>
</dbReference>
<dbReference type="GO" id="GO:0016491">
    <property type="term" value="F:oxidoreductase activity"/>
    <property type="evidence" value="ECO:0007669"/>
    <property type="project" value="UniProtKB-KW"/>
</dbReference>
<keyword evidence="2" id="KW-0560">Oxidoreductase</keyword>
<dbReference type="PROSITE" id="PS00061">
    <property type="entry name" value="ADH_SHORT"/>
    <property type="match status" value="1"/>
</dbReference>
<dbReference type="PRINTS" id="PR00081">
    <property type="entry name" value="GDHRDH"/>
</dbReference>
<dbReference type="InterPro" id="IPR020904">
    <property type="entry name" value="Sc_DH/Rdtase_CS"/>
</dbReference>
<accession>A0A927H020</accession>
<dbReference type="AlphaFoldDB" id="A0A927H020"/>
<dbReference type="Pfam" id="PF13561">
    <property type="entry name" value="adh_short_C2"/>
    <property type="match status" value="1"/>
</dbReference>
<protein>
    <submittedName>
        <fullName evidence="3">SDR family oxidoreductase</fullName>
    </submittedName>
</protein>
<dbReference type="EMBL" id="JACXJA010000014">
    <property type="protein sequence ID" value="MBD2862682.1"/>
    <property type="molecule type" value="Genomic_DNA"/>
</dbReference>
<keyword evidence="4" id="KW-1185">Reference proteome</keyword>
<dbReference type="GO" id="GO:0008206">
    <property type="term" value="P:bile acid metabolic process"/>
    <property type="evidence" value="ECO:0007669"/>
    <property type="project" value="UniProtKB-ARBA"/>
</dbReference>
<evidence type="ECO:0000313" key="4">
    <source>
        <dbReference type="Proteomes" id="UP000639396"/>
    </source>
</evidence>
<dbReference type="Gene3D" id="3.40.50.720">
    <property type="entry name" value="NAD(P)-binding Rossmann-like Domain"/>
    <property type="match status" value="1"/>
</dbReference>
<dbReference type="InterPro" id="IPR002347">
    <property type="entry name" value="SDR_fam"/>
</dbReference>
<dbReference type="PANTHER" id="PTHR42879">
    <property type="entry name" value="3-OXOACYL-(ACYL-CARRIER-PROTEIN) REDUCTASE"/>
    <property type="match status" value="1"/>
</dbReference>
<dbReference type="PANTHER" id="PTHR42879:SF2">
    <property type="entry name" value="3-OXOACYL-[ACYL-CARRIER-PROTEIN] REDUCTASE FABG"/>
    <property type="match status" value="1"/>
</dbReference>
<dbReference type="InterPro" id="IPR036291">
    <property type="entry name" value="NAD(P)-bd_dom_sf"/>
</dbReference>
<name>A0A927H020_9BACL</name>